<protein>
    <submittedName>
        <fullName evidence="1">Uncharacterized protein</fullName>
    </submittedName>
</protein>
<keyword evidence="2" id="KW-1185">Reference proteome</keyword>
<evidence type="ECO:0000313" key="1">
    <source>
        <dbReference type="EMBL" id="GHF29253.1"/>
    </source>
</evidence>
<reference evidence="2" key="1">
    <citation type="journal article" date="2019" name="Int. J. Syst. Evol. Microbiol.">
        <title>The Global Catalogue of Microorganisms (GCM) 10K type strain sequencing project: providing services to taxonomists for standard genome sequencing and annotation.</title>
        <authorList>
            <consortium name="The Broad Institute Genomics Platform"/>
            <consortium name="The Broad Institute Genome Sequencing Center for Infectious Disease"/>
            <person name="Wu L."/>
            <person name="Ma J."/>
        </authorList>
    </citation>
    <scope>NUCLEOTIDE SEQUENCE [LARGE SCALE GENOMIC DNA]</scope>
    <source>
        <strain evidence="2">CGMCC 1.18437</strain>
    </source>
</reference>
<comment type="caution">
    <text evidence="1">The sequence shown here is derived from an EMBL/GenBank/DDBJ whole genome shotgun (WGS) entry which is preliminary data.</text>
</comment>
<dbReference type="Proteomes" id="UP000619376">
    <property type="component" value="Unassembled WGS sequence"/>
</dbReference>
<gene>
    <name evidence="1" type="ORF">GCM10017781_01530</name>
</gene>
<organism evidence="1 2">
    <name type="scientific">Deinococcus metalli</name>
    <dbReference type="NCBI Taxonomy" id="1141878"/>
    <lineage>
        <taxon>Bacteria</taxon>
        <taxon>Thermotogati</taxon>
        <taxon>Deinococcota</taxon>
        <taxon>Deinococci</taxon>
        <taxon>Deinococcales</taxon>
        <taxon>Deinococcaceae</taxon>
        <taxon>Deinococcus</taxon>
    </lineage>
</organism>
<accession>A0ABQ3JJ04</accession>
<proteinExistence type="predicted"/>
<dbReference type="EMBL" id="BNAJ01000001">
    <property type="protein sequence ID" value="GHF29253.1"/>
    <property type="molecule type" value="Genomic_DNA"/>
</dbReference>
<sequence>MFSRHTGAVTCRDDILAAIPVLIQARDDQTFSAVEVAKFMRARGTPYKELSIRRMVTYDMCAPEPDLTGRRTQELERVERGRYRVRTAQECRS</sequence>
<name>A0ABQ3JJ04_9DEIO</name>
<evidence type="ECO:0000313" key="2">
    <source>
        <dbReference type="Proteomes" id="UP000619376"/>
    </source>
</evidence>